<dbReference type="Proteomes" id="UP000801428">
    <property type="component" value="Unassembled WGS sequence"/>
</dbReference>
<gene>
    <name evidence="1" type="ORF">E8E13_008078</name>
</gene>
<protein>
    <submittedName>
        <fullName evidence="1">Uncharacterized protein</fullName>
    </submittedName>
</protein>
<evidence type="ECO:0000313" key="2">
    <source>
        <dbReference type="Proteomes" id="UP000801428"/>
    </source>
</evidence>
<dbReference type="OrthoDB" id="5135333at2759"/>
<organism evidence="1 2">
    <name type="scientific">Curvularia kusanoi</name>
    <name type="common">Cochliobolus kusanoi</name>
    <dbReference type="NCBI Taxonomy" id="90978"/>
    <lineage>
        <taxon>Eukaryota</taxon>
        <taxon>Fungi</taxon>
        <taxon>Dikarya</taxon>
        <taxon>Ascomycota</taxon>
        <taxon>Pezizomycotina</taxon>
        <taxon>Dothideomycetes</taxon>
        <taxon>Pleosporomycetidae</taxon>
        <taxon>Pleosporales</taxon>
        <taxon>Pleosporineae</taxon>
        <taxon>Pleosporaceae</taxon>
        <taxon>Curvularia</taxon>
    </lineage>
</organism>
<comment type="caution">
    <text evidence="1">The sequence shown here is derived from an EMBL/GenBank/DDBJ whole genome shotgun (WGS) entry which is preliminary data.</text>
</comment>
<keyword evidence="2" id="KW-1185">Reference proteome</keyword>
<evidence type="ECO:0000313" key="1">
    <source>
        <dbReference type="EMBL" id="KAF2998662.1"/>
    </source>
</evidence>
<accession>A0A9P4T9G3</accession>
<sequence length="262" mass="30440">MFVDNQMYFRCQTSRYAEDLIDPTNNYTDPLDSESFGGSLLPLYVKLEEPVQDWGDILMYYSERTFSNQNDVQLAMAGITRRVSERMKCPFFQRLPTATFDVFFLFHTQSMILRKRRGFPSYTWTGWIGRVICDNSTETNDWLRFHTWIIWYKRSSAGITNPIWDIVANDSFPAHDESVLGYRERSGFGVRHCIQSLRTTPSDNPISSRDPPDYPMLQFWTMALDFTISWSDVMNGTAYVLDRSGIKCGKVAMDGLEDDGFF</sequence>
<dbReference type="AlphaFoldDB" id="A0A9P4T9G3"/>
<reference evidence="1" key="1">
    <citation type="submission" date="2019-04" db="EMBL/GenBank/DDBJ databases">
        <title>Sequencing of skin fungus with MAO and IRED activity.</title>
        <authorList>
            <person name="Marsaioli A.J."/>
            <person name="Bonatto J.M.C."/>
            <person name="Reis Junior O."/>
        </authorList>
    </citation>
    <scope>NUCLEOTIDE SEQUENCE</scope>
    <source>
        <strain evidence="1">30M1</strain>
    </source>
</reference>
<dbReference type="EMBL" id="SWKU01000019">
    <property type="protein sequence ID" value="KAF2998662.1"/>
    <property type="molecule type" value="Genomic_DNA"/>
</dbReference>
<name>A0A9P4T9G3_CURKU</name>
<proteinExistence type="predicted"/>